<comment type="caution">
    <text evidence="1">The sequence shown here is derived from an EMBL/GenBank/DDBJ whole genome shotgun (WGS) entry which is preliminary data.</text>
</comment>
<proteinExistence type="predicted"/>
<reference evidence="1" key="1">
    <citation type="submission" date="2020-10" db="EMBL/GenBank/DDBJ databases">
        <title>Sequencing the genomes of 1000 actinobacteria strains.</title>
        <authorList>
            <person name="Klenk H.-P."/>
        </authorList>
    </citation>
    <scope>NUCLEOTIDE SEQUENCE</scope>
    <source>
        <strain evidence="1">DSM 46832</strain>
    </source>
</reference>
<evidence type="ECO:0000313" key="2">
    <source>
        <dbReference type="Proteomes" id="UP000649753"/>
    </source>
</evidence>
<accession>A0A927R6V3</accession>
<protein>
    <submittedName>
        <fullName evidence="1">Uncharacterized protein</fullName>
    </submittedName>
</protein>
<dbReference type="EMBL" id="JADBEB010000001">
    <property type="protein sequence ID" value="MBE1487261.1"/>
    <property type="molecule type" value="Genomic_DNA"/>
</dbReference>
<sequence>MRLGSREALILSGCHDFTTSGPPIPSETVWAHLVDVLRRHRILGGVCQTCGERAGPESRCFKGVVAARWCQQNQLLLSDHPPPDGR</sequence>
<evidence type="ECO:0000313" key="1">
    <source>
        <dbReference type="EMBL" id="MBE1487261.1"/>
    </source>
</evidence>
<keyword evidence="2" id="KW-1185">Reference proteome</keyword>
<name>A0A927R6V3_9ACTN</name>
<organism evidence="1 2">
    <name type="scientific">Plantactinospora soyae</name>
    <dbReference type="NCBI Taxonomy" id="1544732"/>
    <lineage>
        <taxon>Bacteria</taxon>
        <taxon>Bacillati</taxon>
        <taxon>Actinomycetota</taxon>
        <taxon>Actinomycetes</taxon>
        <taxon>Micromonosporales</taxon>
        <taxon>Micromonosporaceae</taxon>
        <taxon>Plantactinospora</taxon>
    </lineage>
</organism>
<dbReference type="Proteomes" id="UP000649753">
    <property type="component" value="Unassembled WGS sequence"/>
</dbReference>
<dbReference type="AlphaFoldDB" id="A0A927R6V3"/>
<dbReference type="RefSeq" id="WP_192767137.1">
    <property type="nucleotide sequence ID" value="NZ_JADBEB010000001.1"/>
</dbReference>
<gene>
    <name evidence="1" type="ORF">H4W31_002899</name>
</gene>